<evidence type="ECO:0000256" key="9">
    <source>
        <dbReference type="ARBA" id="ARBA00023303"/>
    </source>
</evidence>
<comment type="subcellular location">
    <subcellularLocation>
        <location evidence="1">Membrane</location>
        <topology evidence="1">Multi-pass membrane protein</topology>
    </subcellularLocation>
</comment>
<evidence type="ECO:0000256" key="1">
    <source>
        <dbReference type="ARBA" id="ARBA00004141"/>
    </source>
</evidence>
<proteinExistence type="predicted"/>
<dbReference type="SMART" id="SM00062">
    <property type="entry name" value="PBPb"/>
    <property type="match status" value="1"/>
</dbReference>
<evidence type="ECO:0000313" key="14">
    <source>
        <dbReference type="EMBL" id="AZG78352.1"/>
    </source>
</evidence>
<evidence type="ECO:0000256" key="4">
    <source>
        <dbReference type="ARBA" id="ARBA00022989"/>
    </source>
</evidence>
<keyword evidence="8" id="KW-0325">Glycoprotein</keyword>
<gene>
    <name evidence="14" type="ORF">EHO51_17335</name>
</gene>
<dbReference type="Gene3D" id="3.40.190.10">
    <property type="entry name" value="Periplasmic binding protein-like II"/>
    <property type="match status" value="3"/>
</dbReference>
<protein>
    <submittedName>
        <fullName evidence="14">Glutamate receptor</fullName>
    </submittedName>
</protein>
<accession>A0A3G8MAY6</accession>
<dbReference type="InterPro" id="IPR001638">
    <property type="entry name" value="Solute-binding_3/MltF_N"/>
</dbReference>
<evidence type="ECO:0000256" key="2">
    <source>
        <dbReference type="ARBA" id="ARBA00022448"/>
    </source>
</evidence>
<feature type="transmembrane region" description="Helical" evidence="10">
    <location>
        <begin position="148"/>
        <end position="166"/>
    </location>
</feature>
<feature type="signal peptide" evidence="11">
    <location>
        <begin position="1"/>
        <end position="26"/>
    </location>
</feature>
<dbReference type="KEGG" id="mros:EHO51_17335"/>
<keyword evidence="7 14" id="KW-0675">Receptor</keyword>
<dbReference type="SUPFAM" id="SSF53850">
    <property type="entry name" value="Periplasmic binding protein-like II"/>
    <property type="match status" value="1"/>
</dbReference>
<dbReference type="RefSeq" id="WP_124739898.1">
    <property type="nucleotide sequence ID" value="NZ_CP034086.1"/>
</dbReference>
<dbReference type="InterPro" id="IPR015683">
    <property type="entry name" value="Ionotropic_Glu_rcpt"/>
</dbReference>
<dbReference type="Pfam" id="PF00497">
    <property type="entry name" value="SBP_bac_3"/>
    <property type="match status" value="1"/>
</dbReference>
<evidence type="ECO:0000256" key="5">
    <source>
        <dbReference type="ARBA" id="ARBA00023065"/>
    </source>
</evidence>
<dbReference type="EMBL" id="CP034086">
    <property type="protein sequence ID" value="AZG78352.1"/>
    <property type="molecule type" value="Genomic_DNA"/>
</dbReference>
<reference evidence="14 15" key="1">
    <citation type="submission" date="2018-11" db="EMBL/GenBank/DDBJ databases">
        <title>Genome squencing of methanotrophic bacteria isolated from alkaline groundwater in Korea.</title>
        <authorList>
            <person name="Nguyen L.N."/>
        </authorList>
    </citation>
    <scope>NUCLEOTIDE SEQUENCE [LARGE SCALE GENOMIC DNA]</scope>
    <source>
        <strain evidence="14 15">GW6</strain>
    </source>
</reference>
<dbReference type="PANTHER" id="PTHR18966">
    <property type="entry name" value="IONOTROPIC GLUTAMATE RECEPTOR"/>
    <property type="match status" value="1"/>
</dbReference>
<dbReference type="SMART" id="SM00079">
    <property type="entry name" value="PBPe"/>
    <property type="match status" value="1"/>
</dbReference>
<feature type="domain" description="Ionotropic glutamate receptor C-terminal" evidence="13">
    <location>
        <begin position="35"/>
        <end position="370"/>
    </location>
</feature>
<dbReference type="GO" id="GO:0015276">
    <property type="term" value="F:ligand-gated monoatomic ion channel activity"/>
    <property type="evidence" value="ECO:0007669"/>
    <property type="project" value="InterPro"/>
</dbReference>
<evidence type="ECO:0000256" key="3">
    <source>
        <dbReference type="ARBA" id="ARBA00022692"/>
    </source>
</evidence>
<organism evidence="14 15">
    <name type="scientific">Methylocystis rosea</name>
    <dbReference type="NCBI Taxonomy" id="173366"/>
    <lineage>
        <taxon>Bacteria</taxon>
        <taxon>Pseudomonadati</taxon>
        <taxon>Pseudomonadota</taxon>
        <taxon>Alphaproteobacteria</taxon>
        <taxon>Hyphomicrobiales</taxon>
        <taxon>Methylocystaceae</taxon>
        <taxon>Methylocystis</taxon>
    </lineage>
</organism>
<evidence type="ECO:0000256" key="7">
    <source>
        <dbReference type="ARBA" id="ARBA00023170"/>
    </source>
</evidence>
<evidence type="ECO:0000256" key="11">
    <source>
        <dbReference type="SAM" id="SignalP"/>
    </source>
</evidence>
<keyword evidence="5" id="KW-0406">Ion transport</keyword>
<evidence type="ECO:0000259" key="13">
    <source>
        <dbReference type="SMART" id="SM00079"/>
    </source>
</evidence>
<keyword evidence="9" id="KW-0407">Ion channel</keyword>
<dbReference type="GO" id="GO:0016020">
    <property type="term" value="C:membrane"/>
    <property type="evidence" value="ECO:0007669"/>
    <property type="project" value="UniProtKB-SubCell"/>
</dbReference>
<evidence type="ECO:0000256" key="6">
    <source>
        <dbReference type="ARBA" id="ARBA00023136"/>
    </source>
</evidence>
<feature type="domain" description="Solute-binding protein family 3/N-terminal" evidence="12">
    <location>
        <begin position="37"/>
        <end position="370"/>
    </location>
</feature>
<evidence type="ECO:0000313" key="15">
    <source>
        <dbReference type="Proteomes" id="UP000273982"/>
    </source>
</evidence>
<dbReference type="AlphaFoldDB" id="A0A3G8MAY6"/>
<dbReference type="Proteomes" id="UP000273982">
    <property type="component" value="Chromosome"/>
</dbReference>
<keyword evidence="2" id="KW-0813">Transport</keyword>
<feature type="chain" id="PRO_5018277253" evidence="11">
    <location>
        <begin position="27"/>
        <end position="370"/>
    </location>
</feature>
<feature type="transmembrane region" description="Helical" evidence="10">
    <location>
        <begin position="202"/>
        <end position="226"/>
    </location>
</feature>
<keyword evidence="11" id="KW-0732">Signal</keyword>
<sequence length="370" mass="40824">MMIKIKLLLSVTLACLAIVVSTPACPETSPPPAKKMQVVVLESPPFVMKTDQGFTGFAIDLWEESAKRMGLDYEYREASTLQELLDSVTTGKSDVAVTELTINAERMERMDFSQPWFDAGLQMMIHQAPPAGFWSFFEQLEENGHLRVYLWMGLGVIVASFLLTALDRRLDPEFPTEWKQGFSESFYHVLSVLTSGKTNHKLVFGSYGTMIAGIWLVMGAGVVAYITSSITSVMTVNSLERRIWVADKGRIEDLTDLKGKIVGTLSGSVANMYVAKAGLSGRGFSTLGALVKALAENRVDAIVGDQPSLVYHLHQHPDLPVIAVGKVVRQEKYGFALKSGSPIRLKLSKQVMLAWETGLIDRLRKKYLGG</sequence>
<evidence type="ECO:0000256" key="10">
    <source>
        <dbReference type="SAM" id="Phobius"/>
    </source>
</evidence>
<dbReference type="InterPro" id="IPR001320">
    <property type="entry name" value="Iontro_rcpt_C"/>
</dbReference>
<evidence type="ECO:0000259" key="12">
    <source>
        <dbReference type="SMART" id="SM00062"/>
    </source>
</evidence>
<name>A0A3G8MAY6_9HYPH</name>
<keyword evidence="4 10" id="KW-1133">Transmembrane helix</keyword>
<evidence type="ECO:0000256" key="8">
    <source>
        <dbReference type="ARBA" id="ARBA00023180"/>
    </source>
</evidence>
<keyword evidence="6 10" id="KW-0472">Membrane</keyword>
<keyword evidence="3 10" id="KW-0812">Transmembrane</keyword>